<dbReference type="SMR" id="B4H6F9"/>
<dbReference type="EMBL" id="CH479214">
    <property type="protein sequence ID" value="EDW33387.1"/>
    <property type="molecule type" value="Genomic_DNA"/>
</dbReference>
<evidence type="ECO:0000256" key="15">
    <source>
        <dbReference type="PIRSR" id="PIRSR005096-2"/>
    </source>
</evidence>
<evidence type="ECO:0000256" key="16">
    <source>
        <dbReference type="PIRSR" id="PIRSR005096-3"/>
    </source>
</evidence>
<dbReference type="InterPro" id="IPR047215">
    <property type="entry name" value="Galactose_mutarotase-like"/>
</dbReference>
<dbReference type="PROSITE" id="PS00545">
    <property type="entry name" value="ALDOSE_1_EPIMERASE"/>
    <property type="match status" value="1"/>
</dbReference>
<dbReference type="PhylomeDB" id="B4H6F9"/>
<evidence type="ECO:0000256" key="3">
    <source>
        <dbReference type="ARBA" id="ARBA00004496"/>
    </source>
</evidence>
<evidence type="ECO:0000256" key="13">
    <source>
        <dbReference type="PIRNR" id="PIRNR005096"/>
    </source>
</evidence>
<evidence type="ECO:0000256" key="5">
    <source>
        <dbReference type="ARBA" id="ARBA00005028"/>
    </source>
</evidence>
<dbReference type="InterPro" id="IPR011013">
    <property type="entry name" value="Gal_mutarotase_sf_dom"/>
</dbReference>
<sequence>MVHVTEDVFATGAVNPFTKQTEPIRRFTLSNGSRMSVQVITLGATITSVKTEDARGQLDDVTLGFDDLEGYQSEKNPYFGATIGRVCNRVANGRFRLDGEVVEVSKNRDNKFQLHGGFVGFDKAHWDVVSVRQDGVTLSHTNPDGHEGYPGKVTATVNFTLSEDNCLHVRMMAESDKPTPVNLTNHSYFNLAGHKAGANGLYEHTIEINAYGITETDKDSIPTGKITLVDGTFFDLRVPNNLGERLKQLQPARGYDDNFCVEFDPPQPFSKVARATHPPSGRWLEVVSNQPGVQFYTANFMPDVERGEAAIPGKSGAAYAKHGAFCLETQKFPDSVNHSNFPIDDLAPRRGPTTTKSSTSLGVSQ</sequence>
<keyword evidence="11 13" id="KW-0119">Carbohydrate metabolism</keyword>
<dbReference type="UniPathway" id="UPA00242"/>
<dbReference type="OMA" id="IYHHISR"/>
<dbReference type="Pfam" id="PF01263">
    <property type="entry name" value="Aldose_epim"/>
    <property type="match status" value="1"/>
</dbReference>
<dbReference type="PANTHER" id="PTHR10091">
    <property type="entry name" value="ALDOSE-1-EPIMERASE"/>
    <property type="match status" value="1"/>
</dbReference>
<evidence type="ECO:0000256" key="2">
    <source>
        <dbReference type="ARBA" id="ARBA00001712"/>
    </source>
</evidence>
<dbReference type="UniPathway" id="UPA00214"/>
<comment type="subcellular location">
    <subcellularLocation>
        <location evidence="3">Cytoplasm</location>
    </subcellularLocation>
</comment>
<dbReference type="Gene3D" id="2.70.98.10">
    <property type="match status" value="1"/>
</dbReference>
<dbReference type="GO" id="GO:0033499">
    <property type="term" value="P:galactose catabolic process via UDP-galactose, Leloir pathway"/>
    <property type="evidence" value="ECO:0007669"/>
    <property type="project" value="TreeGrafter"/>
</dbReference>
<gene>
    <name evidence="18" type="primary">Dper\GL15523</name>
    <name evidence="18" type="ORF">Dper_GL15523</name>
</gene>
<dbReference type="EC" id="5.1.3.3" evidence="13"/>
<proteinExistence type="inferred from homology"/>
<feature type="compositionally biased region" description="Polar residues" evidence="17">
    <location>
        <begin position="352"/>
        <end position="365"/>
    </location>
</feature>
<name>B4H6F9_DROPE</name>
<feature type="binding site" evidence="16">
    <location>
        <begin position="186"/>
        <end position="188"/>
    </location>
    <ligand>
        <name>beta-D-galactose</name>
        <dbReference type="ChEBI" id="CHEBI:27667"/>
    </ligand>
</feature>
<evidence type="ECO:0000256" key="14">
    <source>
        <dbReference type="PIRSR" id="PIRSR005096-1"/>
    </source>
</evidence>
<dbReference type="GO" id="GO:0004034">
    <property type="term" value="F:aldose 1-epimerase activity"/>
    <property type="evidence" value="ECO:0007669"/>
    <property type="project" value="UniProtKB-EC"/>
</dbReference>
<evidence type="ECO:0000313" key="19">
    <source>
        <dbReference type="Proteomes" id="UP000008744"/>
    </source>
</evidence>
<dbReference type="FunFam" id="2.70.98.10:FF:000003">
    <property type="entry name" value="Aldose 1-epimerase"/>
    <property type="match status" value="1"/>
</dbReference>
<dbReference type="GO" id="GO:0030246">
    <property type="term" value="F:carbohydrate binding"/>
    <property type="evidence" value="ECO:0007669"/>
    <property type="project" value="InterPro"/>
</dbReference>
<evidence type="ECO:0000256" key="9">
    <source>
        <dbReference type="ARBA" id="ARBA00022553"/>
    </source>
</evidence>
<keyword evidence="8" id="KW-0963">Cytoplasm</keyword>
<dbReference type="AlphaFoldDB" id="B4H6F9"/>
<dbReference type="PANTHER" id="PTHR10091:SF0">
    <property type="entry name" value="GALACTOSE MUTAROTASE"/>
    <property type="match status" value="1"/>
</dbReference>
<evidence type="ECO:0000256" key="11">
    <source>
        <dbReference type="ARBA" id="ARBA00023277"/>
    </source>
</evidence>
<keyword evidence="19" id="KW-1185">Reference proteome</keyword>
<comment type="function">
    <text evidence="12">Mutarotase that catalyzes the interconversion of beta-D-galactose and alpha-D-galactose during galactose metabolism. Beta-D-galactose is metabolized in the liver into glucose 1-phosphate, the primary metabolic fuel, by the action of four enzymes that constitute the Leloir pathway: GALM, GALK1 (galactokinase), GALT (galactose-1-phosphate uridylyltransferase) and GALE (UDP-galactose-4'-epimerase). Involved in the maintenance of the equilibrium between the beta- and alpha-anomers of galactose, therefore ensuring a sufficient supply of the alpha-anomer for GALK1. Also active on D-glucose although shows a preference for galactose over glucose.</text>
</comment>
<reference evidence="18 19" key="1">
    <citation type="journal article" date="2007" name="Nature">
        <title>Evolution of genes and genomes on the Drosophila phylogeny.</title>
        <authorList>
            <consortium name="Drosophila 12 Genomes Consortium"/>
            <person name="Clark A.G."/>
            <person name="Eisen M.B."/>
            <person name="Smith D.R."/>
            <person name="Bergman C.M."/>
            <person name="Oliver B."/>
            <person name="Markow T.A."/>
            <person name="Kaufman T.C."/>
            <person name="Kellis M."/>
            <person name="Gelbart W."/>
            <person name="Iyer V.N."/>
            <person name="Pollard D.A."/>
            <person name="Sackton T.B."/>
            <person name="Larracuente A.M."/>
            <person name="Singh N.D."/>
            <person name="Abad J.P."/>
            <person name="Abt D.N."/>
            <person name="Adryan B."/>
            <person name="Aguade M."/>
            <person name="Akashi H."/>
            <person name="Anderson W.W."/>
            <person name="Aquadro C.F."/>
            <person name="Ardell D.H."/>
            <person name="Arguello R."/>
            <person name="Artieri C.G."/>
            <person name="Barbash D.A."/>
            <person name="Barker D."/>
            <person name="Barsanti P."/>
            <person name="Batterham P."/>
            <person name="Batzoglou S."/>
            <person name="Begun D."/>
            <person name="Bhutkar A."/>
            <person name="Blanco E."/>
            <person name="Bosak S.A."/>
            <person name="Bradley R.K."/>
            <person name="Brand A.D."/>
            <person name="Brent M.R."/>
            <person name="Brooks A.N."/>
            <person name="Brown R.H."/>
            <person name="Butlin R.K."/>
            <person name="Caggese C."/>
            <person name="Calvi B.R."/>
            <person name="Bernardo de Carvalho A."/>
            <person name="Caspi A."/>
            <person name="Castrezana S."/>
            <person name="Celniker S.E."/>
            <person name="Chang J.L."/>
            <person name="Chapple C."/>
            <person name="Chatterji S."/>
            <person name="Chinwalla A."/>
            <person name="Civetta A."/>
            <person name="Clifton S.W."/>
            <person name="Comeron J.M."/>
            <person name="Costello J.C."/>
            <person name="Coyne J.A."/>
            <person name="Daub J."/>
            <person name="David R.G."/>
            <person name="Delcher A.L."/>
            <person name="Delehaunty K."/>
            <person name="Do C.B."/>
            <person name="Ebling H."/>
            <person name="Edwards K."/>
            <person name="Eickbush T."/>
            <person name="Evans J.D."/>
            <person name="Filipski A."/>
            <person name="Findeiss S."/>
            <person name="Freyhult E."/>
            <person name="Fulton L."/>
            <person name="Fulton R."/>
            <person name="Garcia A.C."/>
            <person name="Gardiner A."/>
            <person name="Garfield D.A."/>
            <person name="Garvin B.E."/>
            <person name="Gibson G."/>
            <person name="Gilbert D."/>
            <person name="Gnerre S."/>
            <person name="Godfrey J."/>
            <person name="Good R."/>
            <person name="Gotea V."/>
            <person name="Gravely B."/>
            <person name="Greenberg A.J."/>
            <person name="Griffiths-Jones S."/>
            <person name="Gross S."/>
            <person name="Guigo R."/>
            <person name="Gustafson E.A."/>
            <person name="Haerty W."/>
            <person name="Hahn M.W."/>
            <person name="Halligan D.L."/>
            <person name="Halpern A.L."/>
            <person name="Halter G.M."/>
            <person name="Han M.V."/>
            <person name="Heger A."/>
            <person name="Hillier L."/>
            <person name="Hinrichs A.S."/>
            <person name="Holmes I."/>
            <person name="Hoskins R.A."/>
            <person name="Hubisz M.J."/>
            <person name="Hultmark D."/>
            <person name="Huntley M.A."/>
            <person name="Jaffe D.B."/>
            <person name="Jagadeeshan S."/>
            <person name="Jeck W.R."/>
            <person name="Johnson J."/>
            <person name="Jones C.D."/>
            <person name="Jordan W.C."/>
            <person name="Karpen G.H."/>
            <person name="Kataoka E."/>
            <person name="Keightley P.D."/>
            <person name="Kheradpour P."/>
            <person name="Kirkness E.F."/>
            <person name="Koerich L.B."/>
            <person name="Kristiansen K."/>
            <person name="Kudrna D."/>
            <person name="Kulathinal R.J."/>
            <person name="Kumar S."/>
            <person name="Kwok R."/>
            <person name="Lander E."/>
            <person name="Langley C.H."/>
            <person name="Lapoint R."/>
            <person name="Lazzaro B.P."/>
            <person name="Lee S.J."/>
            <person name="Levesque L."/>
            <person name="Li R."/>
            <person name="Lin C.F."/>
            <person name="Lin M.F."/>
            <person name="Lindblad-Toh K."/>
            <person name="Llopart A."/>
            <person name="Long M."/>
            <person name="Low L."/>
            <person name="Lozovsky E."/>
            <person name="Lu J."/>
            <person name="Luo M."/>
            <person name="Machado C.A."/>
            <person name="Makalowski W."/>
            <person name="Marzo M."/>
            <person name="Matsuda M."/>
            <person name="Matzkin L."/>
            <person name="McAllister B."/>
            <person name="McBride C.S."/>
            <person name="McKernan B."/>
            <person name="McKernan K."/>
            <person name="Mendez-Lago M."/>
            <person name="Minx P."/>
            <person name="Mollenhauer M.U."/>
            <person name="Montooth K."/>
            <person name="Mount S.M."/>
            <person name="Mu X."/>
            <person name="Myers E."/>
            <person name="Negre B."/>
            <person name="Newfeld S."/>
            <person name="Nielsen R."/>
            <person name="Noor M.A."/>
            <person name="O'Grady P."/>
            <person name="Pachter L."/>
            <person name="Papaceit M."/>
            <person name="Parisi M.J."/>
            <person name="Parisi M."/>
            <person name="Parts L."/>
            <person name="Pedersen J.S."/>
            <person name="Pesole G."/>
            <person name="Phillippy A.M."/>
            <person name="Ponting C.P."/>
            <person name="Pop M."/>
            <person name="Porcelli D."/>
            <person name="Powell J.R."/>
            <person name="Prohaska S."/>
            <person name="Pruitt K."/>
            <person name="Puig M."/>
            <person name="Quesneville H."/>
            <person name="Ram K.R."/>
            <person name="Rand D."/>
            <person name="Rasmussen M.D."/>
            <person name="Reed L.K."/>
            <person name="Reenan R."/>
            <person name="Reily A."/>
            <person name="Remington K.A."/>
            <person name="Rieger T.T."/>
            <person name="Ritchie M.G."/>
            <person name="Robin C."/>
            <person name="Rogers Y.H."/>
            <person name="Rohde C."/>
            <person name="Rozas J."/>
            <person name="Rubenfield M.J."/>
            <person name="Ruiz A."/>
            <person name="Russo S."/>
            <person name="Salzberg S.L."/>
            <person name="Sanchez-Gracia A."/>
            <person name="Saranga D.J."/>
            <person name="Sato H."/>
            <person name="Schaeffer S.W."/>
            <person name="Schatz M.C."/>
            <person name="Schlenke T."/>
            <person name="Schwartz R."/>
            <person name="Segarra C."/>
            <person name="Singh R.S."/>
            <person name="Sirot L."/>
            <person name="Sirota M."/>
            <person name="Sisneros N.B."/>
            <person name="Smith C.D."/>
            <person name="Smith T.F."/>
            <person name="Spieth J."/>
            <person name="Stage D.E."/>
            <person name="Stark A."/>
            <person name="Stephan W."/>
            <person name="Strausberg R.L."/>
            <person name="Strempel S."/>
            <person name="Sturgill D."/>
            <person name="Sutton G."/>
            <person name="Sutton G.G."/>
            <person name="Tao W."/>
            <person name="Teichmann S."/>
            <person name="Tobari Y.N."/>
            <person name="Tomimura Y."/>
            <person name="Tsolas J.M."/>
            <person name="Valente V.L."/>
            <person name="Venter E."/>
            <person name="Venter J.C."/>
            <person name="Vicario S."/>
            <person name="Vieira F.G."/>
            <person name="Vilella A.J."/>
            <person name="Villasante A."/>
            <person name="Walenz B."/>
            <person name="Wang J."/>
            <person name="Wasserman M."/>
            <person name="Watts T."/>
            <person name="Wilson D."/>
            <person name="Wilson R.K."/>
            <person name="Wing R.A."/>
            <person name="Wolfner M.F."/>
            <person name="Wong A."/>
            <person name="Wong G.K."/>
            <person name="Wu C.I."/>
            <person name="Wu G."/>
            <person name="Yamamoto D."/>
            <person name="Yang H.P."/>
            <person name="Yang S.P."/>
            <person name="Yorke J.A."/>
            <person name="Yoshida K."/>
            <person name="Zdobnov E."/>
            <person name="Zhang P."/>
            <person name="Zhang Y."/>
            <person name="Zimin A.V."/>
            <person name="Baldwin J."/>
            <person name="Abdouelleil A."/>
            <person name="Abdulkadir J."/>
            <person name="Abebe A."/>
            <person name="Abera B."/>
            <person name="Abreu J."/>
            <person name="Acer S.C."/>
            <person name="Aftuck L."/>
            <person name="Alexander A."/>
            <person name="An P."/>
            <person name="Anderson E."/>
            <person name="Anderson S."/>
            <person name="Arachi H."/>
            <person name="Azer M."/>
            <person name="Bachantsang P."/>
            <person name="Barry A."/>
            <person name="Bayul T."/>
            <person name="Berlin A."/>
            <person name="Bessette D."/>
            <person name="Bloom T."/>
            <person name="Blye J."/>
            <person name="Boguslavskiy L."/>
            <person name="Bonnet C."/>
            <person name="Boukhgalter B."/>
            <person name="Bourzgui I."/>
            <person name="Brown A."/>
            <person name="Cahill P."/>
            <person name="Channer S."/>
            <person name="Cheshatsang Y."/>
            <person name="Chuda L."/>
            <person name="Citroen M."/>
            <person name="Collymore A."/>
            <person name="Cooke P."/>
            <person name="Costello M."/>
            <person name="D'Aco K."/>
            <person name="Daza R."/>
            <person name="De Haan G."/>
            <person name="DeGray S."/>
            <person name="DeMaso C."/>
            <person name="Dhargay N."/>
            <person name="Dooley K."/>
            <person name="Dooley E."/>
            <person name="Doricent M."/>
            <person name="Dorje P."/>
            <person name="Dorjee K."/>
            <person name="Dupes A."/>
            <person name="Elong R."/>
            <person name="Falk J."/>
            <person name="Farina A."/>
            <person name="Faro S."/>
            <person name="Ferguson D."/>
            <person name="Fisher S."/>
            <person name="Foley C.D."/>
            <person name="Franke A."/>
            <person name="Friedrich D."/>
            <person name="Gadbois L."/>
            <person name="Gearin G."/>
            <person name="Gearin C.R."/>
            <person name="Giannoukos G."/>
            <person name="Goode T."/>
            <person name="Graham J."/>
            <person name="Grandbois E."/>
            <person name="Grewal S."/>
            <person name="Gyaltsen K."/>
            <person name="Hafez N."/>
            <person name="Hagos B."/>
            <person name="Hall J."/>
            <person name="Henson C."/>
            <person name="Hollinger A."/>
            <person name="Honan T."/>
            <person name="Huard M.D."/>
            <person name="Hughes L."/>
            <person name="Hurhula B."/>
            <person name="Husby M.E."/>
            <person name="Kamat A."/>
            <person name="Kanga B."/>
            <person name="Kashin S."/>
            <person name="Khazanovich D."/>
            <person name="Kisner P."/>
            <person name="Lance K."/>
            <person name="Lara M."/>
            <person name="Lee W."/>
            <person name="Lennon N."/>
            <person name="Letendre F."/>
            <person name="LeVine R."/>
            <person name="Lipovsky A."/>
            <person name="Liu X."/>
            <person name="Liu J."/>
            <person name="Liu S."/>
            <person name="Lokyitsang T."/>
            <person name="Lokyitsang Y."/>
            <person name="Lubonja R."/>
            <person name="Lui A."/>
            <person name="MacDonald P."/>
            <person name="Magnisalis V."/>
            <person name="Maru K."/>
            <person name="Matthews C."/>
            <person name="McCusker W."/>
            <person name="McDonough S."/>
            <person name="Mehta T."/>
            <person name="Meldrim J."/>
            <person name="Meneus L."/>
            <person name="Mihai O."/>
            <person name="Mihalev A."/>
            <person name="Mihova T."/>
            <person name="Mittelman R."/>
            <person name="Mlenga V."/>
            <person name="Montmayeur A."/>
            <person name="Mulrain L."/>
            <person name="Navidi A."/>
            <person name="Naylor J."/>
            <person name="Negash T."/>
            <person name="Nguyen T."/>
            <person name="Nguyen N."/>
            <person name="Nicol R."/>
            <person name="Norbu C."/>
            <person name="Norbu N."/>
            <person name="Novod N."/>
            <person name="O'Neill B."/>
            <person name="Osman S."/>
            <person name="Markiewicz E."/>
            <person name="Oyono O.L."/>
            <person name="Patti C."/>
            <person name="Phunkhang P."/>
            <person name="Pierre F."/>
            <person name="Priest M."/>
            <person name="Raghuraman S."/>
            <person name="Rege F."/>
            <person name="Reyes R."/>
            <person name="Rise C."/>
            <person name="Rogov P."/>
            <person name="Ross K."/>
            <person name="Ryan E."/>
            <person name="Settipalli S."/>
            <person name="Shea T."/>
            <person name="Sherpa N."/>
            <person name="Shi L."/>
            <person name="Shih D."/>
            <person name="Sparrow T."/>
            <person name="Spaulding J."/>
            <person name="Stalker J."/>
            <person name="Stange-Thomann N."/>
            <person name="Stavropoulos S."/>
            <person name="Stone C."/>
            <person name="Strader C."/>
            <person name="Tesfaye S."/>
            <person name="Thomson T."/>
            <person name="Thoulutsang Y."/>
            <person name="Thoulutsang D."/>
            <person name="Topham K."/>
            <person name="Topping I."/>
            <person name="Tsamla T."/>
            <person name="Vassiliev H."/>
            <person name="Vo A."/>
            <person name="Wangchuk T."/>
            <person name="Wangdi T."/>
            <person name="Weiand M."/>
            <person name="Wilkinson J."/>
            <person name="Wilson A."/>
            <person name="Yadav S."/>
            <person name="Young G."/>
            <person name="Yu Q."/>
            <person name="Zembek L."/>
            <person name="Zhong D."/>
            <person name="Zimmer A."/>
            <person name="Zwirko Z."/>
            <person name="Jaffe D.B."/>
            <person name="Alvarez P."/>
            <person name="Brockman W."/>
            <person name="Butler J."/>
            <person name="Chin C."/>
            <person name="Gnerre S."/>
            <person name="Grabherr M."/>
            <person name="Kleber M."/>
            <person name="Mauceli E."/>
            <person name="MacCallum I."/>
        </authorList>
    </citation>
    <scope>NUCLEOTIDE SEQUENCE [LARGE SCALE GENOMIC DNA]</scope>
    <source>
        <strain evidence="19">MSH-3 / Tucson 14011-0111.49</strain>
    </source>
</reference>
<dbReference type="NCBIfam" id="NF008277">
    <property type="entry name" value="PRK11055.1"/>
    <property type="match status" value="1"/>
</dbReference>
<dbReference type="PIRSF" id="PIRSF005096">
    <property type="entry name" value="GALM"/>
    <property type="match status" value="1"/>
</dbReference>
<dbReference type="GO" id="GO:0006006">
    <property type="term" value="P:glucose metabolic process"/>
    <property type="evidence" value="ECO:0007669"/>
    <property type="project" value="TreeGrafter"/>
</dbReference>
<dbReference type="HOGENOM" id="CLU_031753_2_1_1"/>
<dbReference type="eggNOG" id="KOG1604">
    <property type="taxonomic scope" value="Eukaryota"/>
</dbReference>
<evidence type="ECO:0000256" key="4">
    <source>
        <dbReference type="ARBA" id="ARBA00004947"/>
    </source>
</evidence>
<dbReference type="CDD" id="cd09019">
    <property type="entry name" value="galactose_mutarotase_like"/>
    <property type="match status" value="1"/>
</dbReference>
<feature type="active site" description="Proton acceptor" evidence="14">
    <location>
        <position position="328"/>
    </location>
</feature>
<comment type="similarity">
    <text evidence="6 13">Belongs to the aldose epimerase family.</text>
</comment>
<dbReference type="GO" id="GO:0005737">
    <property type="term" value="C:cytoplasm"/>
    <property type="evidence" value="ECO:0007669"/>
    <property type="project" value="UniProtKB-SubCell"/>
</dbReference>
<evidence type="ECO:0000256" key="17">
    <source>
        <dbReference type="SAM" id="MobiDB-lite"/>
    </source>
</evidence>
<evidence type="ECO:0000256" key="12">
    <source>
        <dbReference type="ARBA" id="ARBA00045743"/>
    </source>
</evidence>
<evidence type="ECO:0000313" key="18">
    <source>
        <dbReference type="EMBL" id="EDW33387.1"/>
    </source>
</evidence>
<feature type="binding site" evidence="15">
    <location>
        <position position="256"/>
    </location>
    <ligand>
        <name>beta-D-galactose</name>
        <dbReference type="ChEBI" id="CHEBI:27667"/>
    </ligand>
</feature>
<dbReference type="OrthoDB" id="274691at2759"/>
<comment type="pathway">
    <text evidence="5 13">Carbohydrate metabolism; hexose metabolism.</text>
</comment>
<feature type="binding site" evidence="16">
    <location>
        <begin position="88"/>
        <end position="89"/>
    </location>
    <ligand>
        <name>beta-D-galactose</name>
        <dbReference type="ChEBI" id="CHEBI:27667"/>
    </ligand>
</feature>
<dbReference type="KEGG" id="dpe:6601471"/>
<comment type="pathway">
    <text evidence="4">Carbohydrate metabolism; galactose metabolism.</text>
</comment>
<feature type="active site" description="Proton donor" evidence="14">
    <location>
        <position position="186"/>
    </location>
</feature>
<evidence type="ECO:0000256" key="6">
    <source>
        <dbReference type="ARBA" id="ARBA00006206"/>
    </source>
</evidence>
<feature type="region of interest" description="Disordered" evidence="17">
    <location>
        <begin position="339"/>
        <end position="365"/>
    </location>
</feature>
<accession>B4H6F9</accession>
<comment type="subunit">
    <text evidence="7">Monomer.</text>
</comment>
<keyword evidence="9" id="KW-0597">Phosphoprotein</keyword>
<protein>
    <recommendedName>
        <fullName evidence="13">Aldose 1-epimerase</fullName>
        <ecNumber evidence="13">5.1.3.3</ecNumber>
    </recommendedName>
</protein>
<dbReference type="STRING" id="7234.B4H6F9"/>
<organism evidence="19">
    <name type="scientific">Drosophila persimilis</name>
    <name type="common">Fruit fly</name>
    <dbReference type="NCBI Taxonomy" id="7234"/>
    <lineage>
        <taxon>Eukaryota</taxon>
        <taxon>Metazoa</taxon>
        <taxon>Ecdysozoa</taxon>
        <taxon>Arthropoda</taxon>
        <taxon>Hexapoda</taxon>
        <taxon>Insecta</taxon>
        <taxon>Pterygota</taxon>
        <taxon>Neoptera</taxon>
        <taxon>Endopterygota</taxon>
        <taxon>Diptera</taxon>
        <taxon>Brachycera</taxon>
        <taxon>Muscomorpha</taxon>
        <taxon>Ephydroidea</taxon>
        <taxon>Drosophilidae</taxon>
        <taxon>Drosophila</taxon>
        <taxon>Sophophora</taxon>
    </lineage>
</organism>
<evidence type="ECO:0000256" key="10">
    <source>
        <dbReference type="ARBA" id="ARBA00023235"/>
    </source>
</evidence>
<dbReference type="InterPro" id="IPR008183">
    <property type="entry name" value="Aldose_1/G6P_1-epimerase"/>
</dbReference>
<dbReference type="InterPro" id="IPR014718">
    <property type="entry name" value="GH-type_carb-bd"/>
</dbReference>
<evidence type="ECO:0000256" key="1">
    <source>
        <dbReference type="ARBA" id="ARBA00001614"/>
    </source>
</evidence>
<dbReference type="InterPro" id="IPR018052">
    <property type="entry name" value="Ald1_epimerase_CS"/>
</dbReference>
<dbReference type="InterPro" id="IPR015443">
    <property type="entry name" value="Aldose_1-epimerase"/>
</dbReference>
<dbReference type="Proteomes" id="UP000008744">
    <property type="component" value="Unassembled WGS sequence"/>
</dbReference>
<evidence type="ECO:0000256" key="7">
    <source>
        <dbReference type="ARBA" id="ARBA00011245"/>
    </source>
</evidence>
<comment type="catalytic activity">
    <reaction evidence="1 13">
        <text>alpha-D-glucose = beta-D-glucose</text>
        <dbReference type="Rhea" id="RHEA:10264"/>
        <dbReference type="ChEBI" id="CHEBI:15903"/>
        <dbReference type="ChEBI" id="CHEBI:17925"/>
        <dbReference type="EC" id="5.1.3.3"/>
    </reaction>
</comment>
<comment type="catalytic activity">
    <reaction evidence="2">
        <text>alpha-D-galactose = beta-D-galactose</text>
        <dbReference type="Rhea" id="RHEA:28675"/>
        <dbReference type="ChEBI" id="CHEBI:27667"/>
        <dbReference type="ChEBI" id="CHEBI:28061"/>
        <dbReference type="EC" id="5.1.3.3"/>
    </reaction>
    <physiologicalReaction direction="right-to-left" evidence="2">
        <dbReference type="Rhea" id="RHEA:28677"/>
    </physiologicalReaction>
</comment>
<keyword evidence="10 13" id="KW-0413">Isomerase</keyword>
<evidence type="ECO:0000256" key="8">
    <source>
        <dbReference type="ARBA" id="ARBA00022490"/>
    </source>
</evidence>
<dbReference type="SUPFAM" id="SSF74650">
    <property type="entry name" value="Galactose mutarotase-like"/>
    <property type="match status" value="1"/>
</dbReference>